<protein>
    <recommendedName>
        <fullName evidence="3">Squalene cyclase C-terminal domain-containing protein</fullName>
    </recommendedName>
</protein>
<feature type="region of interest" description="Disordered" evidence="1">
    <location>
        <begin position="324"/>
        <end position="350"/>
    </location>
</feature>
<feature type="compositionally biased region" description="Acidic residues" evidence="1">
    <location>
        <begin position="84"/>
        <end position="100"/>
    </location>
</feature>
<dbReference type="SUPFAM" id="SSF48239">
    <property type="entry name" value="Terpenoid cyclases/Protein prenyltransferases"/>
    <property type="match status" value="1"/>
</dbReference>
<feature type="compositionally biased region" description="Acidic residues" evidence="1">
    <location>
        <begin position="52"/>
        <end position="71"/>
    </location>
</feature>
<proteinExistence type="predicted"/>
<feature type="chain" id="PRO_5014663400" description="Squalene cyclase C-terminal domain-containing protein" evidence="2">
    <location>
        <begin position="30"/>
        <end position="804"/>
    </location>
</feature>
<dbReference type="CDD" id="cd00688">
    <property type="entry name" value="ISOPREN_C2_like"/>
    <property type="match status" value="1"/>
</dbReference>
<feature type="compositionally biased region" description="Polar residues" evidence="1">
    <location>
        <begin position="36"/>
        <end position="46"/>
    </location>
</feature>
<evidence type="ECO:0000313" key="5">
    <source>
        <dbReference type="Proteomes" id="UP000228568"/>
    </source>
</evidence>
<feature type="region of interest" description="Disordered" evidence="1">
    <location>
        <begin position="735"/>
        <end position="756"/>
    </location>
</feature>
<organism evidence="4 5">
    <name type="scientific">Candidatus Magasanikbacteria bacterium CG_4_10_14_0_2_um_filter_37_12</name>
    <dbReference type="NCBI Taxonomy" id="1974637"/>
    <lineage>
        <taxon>Bacteria</taxon>
        <taxon>Candidatus Magasanikiibacteriota</taxon>
    </lineage>
</organism>
<dbReference type="InterPro" id="IPR008930">
    <property type="entry name" value="Terpenoid_cyclase/PrenylTrfase"/>
</dbReference>
<feature type="domain" description="Squalene cyclase C-terminal" evidence="3">
    <location>
        <begin position="477"/>
        <end position="586"/>
    </location>
</feature>
<dbReference type="AlphaFoldDB" id="A0A2M7V8P1"/>
<dbReference type="Proteomes" id="UP000228568">
    <property type="component" value="Unassembled WGS sequence"/>
</dbReference>
<evidence type="ECO:0000256" key="2">
    <source>
        <dbReference type="SAM" id="SignalP"/>
    </source>
</evidence>
<sequence>MNSTKKLFRLSVIILLLLSGFTKPISVHAEEDVSDTEVSVQTTETKNVPEEQTVEDTGESNLEEDTENQEETQEKQTSEKNADEETTGEETDEPTEDENEVEKTVTIKLRYSDQFMFDDLVVLPTSTTFTDNNGDEYTTTSTSVLTALISADKTSDEFDITNLEYYPAYSSFYLHCLAFNNAENTKACNNWNYVVDGIYPSNIGMDSYNLAGGETVYIYFNNSWKISASTSTFDLGATTTFYTWQYDYADPENEWLSDPEDKINISVNNPNSTGWWDATTMIATTTSDNSGSVDYLFTSTGTFYTDITADDYSKWSSPITINVTSPTSTEATTPTSTPTQGGGDSTPQFNSISSAKINATVEKILNYIKLQQSNTGEIIDGGTSDWLMMSFGAHWDNSSKIKNGDTSLLSFVLGYDFDGYTDLNLCAGYPRHIMALLAGGVNTDHTKVNELKSKMLTECYTDNLYGQDGINDDVFALMALLEFDYSSNDQIVSDLVKTIVNDQTGDGAFTWVGWPGADITGAAINALSSARNHGITVDQSVLDNAKNYLKQNQLADGGWGYGTSDILTTSWAMMGINALDESQSDWFNSEGKNPWYPMTERLNDAVYYESAWTPGTVDWFAMKHAVPALLKSSWPIVKTFVDNNSSTTYPISTGCTNCDSKTPTTTEEIIIEEVSTSTIDIILKTPTTTPSSTIDIVKPKTTEIEKKNNEPEEEIIKNIPPAQLIRPYVPPKKVLGEKIDNSNQDKNKQDKNKVEQKTVLDDSLKQNGMAEESLQNAKKPFLKKVMDFFYHMISSGFKFLMNLL</sequence>
<dbReference type="EMBL" id="PFPK01000018">
    <property type="protein sequence ID" value="PIZ95180.1"/>
    <property type="molecule type" value="Genomic_DNA"/>
</dbReference>
<feature type="signal peptide" evidence="2">
    <location>
        <begin position="1"/>
        <end position="29"/>
    </location>
</feature>
<name>A0A2M7V8P1_9BACT</name>
<gene>
    <name evidence="4" type="ORF">COX81_01390</name>
</gene>
<evidence type="ECO:0000259" key="3">
    <source>
        <dbReference type="Pfam" id="PF13243"/>
    </source>
</evidence>
<accession>A0A2M7V8P1</accession>
<feature type="region of interest" description="Disordered" evidence="1">
    <location>
        <begin position="30"/>
        <end position="102"/>
    </location>
</feature>
<keyword evidence="2" id="KW-0732">Signal</keyword>
<feature type="compositionally biased region" description="Basic and acidic residues" evidence="1">
    <location>
        <begin position="72"/>
        <end position="83"/>
    </location>
</feature>
<feature type="compositionally biased region" description="Low complexity" evidence="1">
    <location>
        <begin position="324"/>
        <end position="339"/>
    </location>
</feature>
<dbReference type="InterPro" id="IPR032696">
    <property type="entry name" value="SQ_cyclase_C"/>
</dbReference>
<evidence type="ECO:0000313" key="4">
    <source>
        <dbReference type="EMBL" id="PIZ95180.1"/>
    </source>
</evidence>
<dbReference type="Pfam" id="PF13243">
    <property type="entry name" value="SQHop_cyclase_C"/>
    <property type="match status" value="1"/>
</dbReference>
<dbReference type="Gene3D" id="1.50.10.20">
    <property type="match status" value="1"/>
</dbReference>
<evidence type="ECO:0000256" key="1">
    <source>
        <dbReference type="SAM" id="MobiDB-lite"/>
    </source>
</evidence>
<reference evidence="5" key="1">
    <citation type="submission" date="2017-09" db="EMBL/GenBank/DDBJ databases">
        <title>Depth-based differentiation of microbial function through sediment-hosted aquifers and enrichment of novel symbionts in the deep terrestrial subsurface.</title>
        <authorList>
            <person name="Probst A.J."/>
            <person name="Ladd B."/>
            <person name="Jarett J.K."/>
            <person name="Geller-Mcgrath D.E."/>
            <person name="Sieber C.M.K."/>
            <person name="Emerson J.B."/>
            <person name="Anantharaman K."/>
            <person name="Thomas B.C."/>
            <person name="Malmstrom R."/>
            <person name="Stieglmeier M."/>
            <person name="Klingl A."/>
            <person name="Woyke T."/>
            <person name="Ryan C.M."/>
            <person name="Banfield J.F."/>
        </authorList>
    </citation>
    <scope>NUCLEOTIDE SEQUENCE [LARGE SCALE GENOMIC DNA]</scope>
</reference>
<comment type="caution">
    <text evidence="4">The sequence shown here is derived from an EMBL/GenBank/DDBJ whole genome shotgun (WGS) entry which is preliminary data.</text>
</comment>